<evidence type="ECO:0000313" key="5">
    <source>
        <dbReference type="Proteomes" id="UP000190042"/>
    </source>
</evidence>
<accession>A0A1T4XJU9</accession>
<gene>
    <name evidence="4" type="ORF">SAMN04244570_0843</name>
</gene>
<organism evidence="4 5">
    <name type="scientific">Sporosarcina newyorkensis</name>
    <dbReference type="NCBI Taxonomy" id="759851"/>
    <lineage>
        <taxon>Bacteria</taxon>
        <taxon>Bacillati</taxon>
        <taxon>Bacillota</taxon>
        <taxon>Bacilli</taxon>
        <taxon>Bacillales</taxon>
        <taxon>Caryophanaceae</taxon>
        <taxon>Sporosarcina</taxon>
    </lineage>
</organism>
<feature type="compositionally biased region" description="Basic and acidic residues" evidence="1">
    <location>
        <begin position="66"/>
        <end position="142"/>
    </location>
</feature>
<evidence type="ECO:0000259" key="3">
    <source>
        <dbReference type="Pfam" id="PF00188"/>
    </source>
</evidence>
<keyword evidence="2" id="KW-0732">Signal</keyword>
<dbReference type="InterPro" id="IPR035940">
    <property type="entry name" value="CAP_sf"/>
</dbReference>
<proteinExistence type="predicted"/>
<dbReference type="SUPFAM" id="SSF55797">
    <property type="entry name" value="PR-1-like"/>
    <property type="match status" value="1"/>
</dbReference>
<dbReference type="RefSeq" id="WP_078816646.1">
    <property type="nucleotide sequence ID" value="NZ_FUYJ01000001.1"/>
</dbReference>
<dbReference type="InterPro" id="IPR014258">
    <property type="entry name" value="CAP_domain_YkwD-like"/>
</dbReference>
<protein>
    <submittedName>
        <fullName evidence="4">Uncharacterized protein, YkwD family</fullName>
    </submittedName>
</protein>
<evidence type="ECO:0000313" key="4">
    <source>
        <dbReference type="EMBL" id="SKA89458.1"/>
    </source>
</evidence>
<dbReference type="Gene3D" id="3.40.33.10">
    <property type="entry name" value="CAP"/>
    <property type="match status" value="1"/>
</dbReference>
<feature type="domain" description="SCP" evidence="3">
    <location>
        <begin position="189"/>
        <end position="302"/>
    </location>
</feature>
<dbReference type="AlphaFoldDB" id="A0A1T4XJU9"/>
<feature type="signal peptide" evidence="2">
    <location>
        <begin position="1"/>
        <end position="23"/>
    </location>
</feature>
<feature type="chain" id="PRO_5012301277" evidence="2">
    <location>
        <begin position="24"/>
        <end position="305"/>
    </location>
</feature>
<dbReference type="Pfam" id="PF00188">
    <property type="entry name" value="CAP"/>
    <property type="match status" value="1"/>
</dbReference>
<sequence>MKKPLTIILLSSAILLPNHSAEASTIKTVHISQTYTWNILQGQDKGIFTNFWDKYYSILNNELKNPVEKPEQPSKPVEKPEQPSKPVEKPEQPSKPVEKPEQPSKPVEKPEQPSKPVEKPEQPSKPVEKPEQPSKPVEKPEQPSKPVETPQQPSTPAEKPQQPSTPPTAEKPEQQKPTANVSAEEQAVLDLTNAERAKAGLKPLQFDATLQKSAKQKSADMAKNNYFSHTSPTYGSPFDQMKMNGITYRKAAENIAQGQRNAQEVVTAWMNSAGHRQNILTPEFTHIGIGYDANGNYWTQQFIQK</sequence>
<evidence type="ECO:0000256" key="1">
    <source>
        <dbReference type="SAM" id="MobiDB-lite"/>
    </source>
</evidence>
<name>A0A1T4XJU9_9BACL</name>
<dbReference type="CDD" id="cd05379">
    <property type="entry name" value="CAP_bacterial"/>
    <property type="match status" value="1"/>
</dbReference>
<reference evidence="5" key="1">
    <citation type="submission" date="2017-02" db="EMBL/GenBank/DDBJ databases">
        <authorList>
            <person name="Varghese N."/>
            <person name="Submissions S."/>
        </authorList>
    </citation>
    <scope>NUCLEOTIDE SEQUENCE [LARGE SCALE GENOMIC DNA]</scope>
    <source>
        <strain evidence="5">DSM 23966</strain>
    </source>
</reference>
<evidence type="ECO:0000256" key="2">
    <source>
        <dbReference type="SAM" id="SignalP"/>
    </source>
</evidence>
<dbReference type="EMBL" id="FUYJ01000001">
    <property type="protein sequence ID" value="SKA89458.1"/>
    <property type="molecule type" value="Genomic_DNA"/>
</dbReference>
<feature type="region of interest" description="Disordered" evidence="1">
    <location>
        <begin position="66"/>
        <end position="184"/>
    </location>
</feature>
<dbReference type="Proteomes" id="UP000190042">
    <property type="component" value="Unassembled WGS sequence"/>
</dbReference>
<dbReference type="NCBIfam" id="TIGR02909">
    <property type="entry name" value="spore_YkwD"/>
    <property type="match status" value="1"/>
</dbReference>
<dbReference type="InterPro" id="IPR014044">
    <property type="entry name" value="CAP_dom"/>
</dbReference>
<keyword evidence="5" id="KW-1185">Reference proteome</keyword>
<dbReference type="PANTHER" id="PTHR31157:SF1">
    <property type="entry name" value="SCP DOMAIN-CONTAINING PROTEIN"/>
    <property type="match status" value="1"/>
</dbReference>
<dbReference type="PANTHER" id="PTHR31157">
    <property type="entry name" value="SCP DOMAIN-CONTAINING PROTEIN"/>
    <property type="match status" value="1"/>
</dbReference>